<dbReference type="Gene3D" id="1.10.10.60">
    <property type="entry name" value="Homeodomain-like"/>
    <property type="match status" value="1"/>
</dbReference>
<dbReference type="PANTHER" id="PTHR30055">
    <property type="entry name" value="HTH-TYPE TRANSCRIPTIONAL REGULATOR RUTR"/>
    <property type="match status" value="1"/>
</dbReference>
<dbReference type="Gene3D" id="1.10.357.10">
    <property type="entry name" value="Tetracycline Repressor, domain 2"/>
    <property type="match status" value="1"/>
</dbReference>
<dbReference type="InterPro" id="IPR001647">
    <property type="entry name" value="HTH_TetR"/>
</dbReference>
<keyword evidence="2 4" id="KW-0238">DNA-binding</keyword>
<dbReference type="InterPro" id="IPR009057">
    <property type="entry name" value="Homeodomain-like_sf"/>
</dbReference>
<evidence type="ECO:0000256" key="4">
    <source>
        <dbReference type="PROSITE-ProRule" id="PRU00335"/>
    </source>
</evidence>
<protein>
    <submittedName>
        <fullName evidence="6">TetR family transcriptional regulator</fullName>
    </submittedName>
</protein>
<keyword evidence="1" id="KW-0805">Transcription regulation</keyword>
<dbReference type="SUPFAM" id="SSF46689">
    <property type="entry name" value="Homeodomain-like"/>
    <property type="match status" value="1"/>
</dbReference>
<proteinExistence type="predicted"/>
<feature type="domain" description="HTH tetR-type" evidence="5">
    <location>
        <begin position="14"/>
        <end position="74"/>
    </location>
</feature>
<dbReference type="InterPro" id="IPR050109">
    <property type="entry name" value="HTH-type_TetR-like_transc_reg"/>
</dbReference>
<dbReference type="PROSITE" id="PS50977">
    <property type="entry name" value="HTH_TETR_2"/>
    <property type="match status" value="1"/>
</dbReference>
<evidence type="ECO:0000256" key="3">
    <source>
        <dbReference type="ARBA" id="ARBA00023163"/>
    </source>
</evidence>
<evidence type="ECO:0000256" key="2">
    <source>
        <dbReference type="ARBA" id="ARBA00023125"/>
    </source>
</evidence>
<dbReference type="GO" id="GO:0003700">
    <property type="term" value="F:DNA-binding transcription factor activity"/>
    <property type="evidence" value="ECO:0007669"/>
    <property type="project" value="TreeGrafter"/>
</dbReference>
<comment type="caution">
    <text evidence="6">The sequence shown here is derived from an EMBL/GenBank/DDBJ whole genome shotgun (WGS) entry which is preliminary data.</text>
</comment>
<gene>
    <name evidence="6" type="ORF">Pph01_00040</name>
</gene>
<evidence type="ECO:0000256" key="1">
    <source>
        <dbReference type="ARBA" id="ARBA00023015"/>
    </source>
</evidence>
<dbReference type="RefSeq" id="WP_204070805.1">
    <property type="nucleotide sequence ID" value="NZ_BAABHI010000008.1"/>
</dbReference>
<dbReference type="Pfam" id="PF00440">
    <property type="entry name" value="TetR_N"/>
    <property type="match status" value="1"/>
</dbReference>
<keyword evidence="7" id="KW-1185">Reference proteome</keyword>
<keyword evidence="3" id="KW-0804">Transcription</keyword>
<dbReference type="EMBL" id="BOOP01000001">
    <property type="protein sequence ID" value="GII35001.1"/>
    <property type="molecule type" value="Genomic_DNA"/>
</dbReference>
<dbReference type="GO" id="GO:0000976">
    <property type="term" value="F:transcription cis-regulatory region binding"/>
    <property type="evidence" value="ECO:0007669"/>
    <property type="project" value="TreeGrafter"/>
</dbReference>
<evidence type="ECO:0000313" key="7">
    <source>
        <dbReference type="Proteomes" id="UP000622547"/>
    </source>
</evidence>
<sequence>MGAGEEGLRERKKRETRQRIADIAMGLFLQRGFDNVTVAEVARTADVSVNTVFNYFPTKEDLFLDRSDEVESLPRKVIEGRRPGETAVQALRRDFFDALDTGDWRYGMHEGSDLFARRVRESPSLSARLTLLDYRREEQFAKALADATDADPDDLTPWLVASQMNAALRTLIRRFTMRQMAGEDTGRILEDIRLDAELAFDLLEDGVGDYALRQAEKAGTTGDEVASDRVQT</sequence>
<evidence type="ECO:0000259" key="5">
    <source>
        <dbReference type="PROSITE" id="PS50977"/>
    </source>
</evidence>
<feature type="DNA-binding region" description="H-T-H motif" evidence="4">
    <location>
        <begin position="37"/>
        <end position="56"/>
    </location>
</feature>
<dbReference type="PANTHER" id="PTHR30055:SF234">
    <property type="entry name" value="HTH-TYPE TRANSCRIPTIONAL REGULATOR BETI"/>
    <property type="match status" value="1"/>
</dbReference>
<dbReference type="Proteomes" id="UP000622547">
    <property type="component" value="Unassembled WGS sequence"/>
</dbReference>
<dbReference type="AlphaFoldDB" id="A0A8J3XBU8"/>
<evidence type="ECO:0000313" key="6">
    <source>
        <dbReference type="EMBL" id="GII35001.1"/>
    </source>
</evidence>
<dbReference type="PRINTS" id="PR00455">
    <property type="entry name" value="HTHTETR"/>
</dbReference>
<name>A0A8J3XBU8_9ACTN</name>
<reference evidence="6 7" key="1">
    <citation type="submission" date="2021-01" db="EMBL/GenBank/DDBJ databases">
        <title>Whole genome shotgun sequence of Planotetraspora phitsanulokensis NBRC 104273.</title>
        <authorList>
            <person name="Komaki H."/>
            <person name="Tamura T."/>
        </authorList>
    </citation>
    <scope>NUCLEOTIDE SEQUENCE [LARGE SCALE GENOMIC DNA]</scope>
    <source>
        <strain evidence="6 7">NBRC 104273</strain>
    </source>
</reference>
<accession>A0A8J3XBU8</accession>
<organism evidence="6 7">
    <name type="scientific">Planotetraspora phitsanulokensis</name>
    <dbReference type="NCBI Taxonomy" id="575192"/>
    <lineage>
        <taxon>Bacteria</taxon>
        <taxon>Bacillati</taxon>
        <taxon>Actinomycetota</taxon>
        <taxon>Actinomycetes</taxon>
        <taxon>Streptosporangiales</taxon>
        <taxon>Streptosporangiaceae</taxon>
        <taxon>Planotetraspora</taxon>
    </lineage>
</organism>